<dbReference type="InterPro" id="IPR057451">
    <property type="entry name" value="BRWD/PHIP_AD"/>
</dbReference>
<evidence type="ECO:0000256" key="1">
    <source>
        <dbReference type="ARBA" id="ARBA00022574"/>
    </source>
</evidence>
<dbReference type="PROSITE" id="PS50014">
    <property type="entry name" value="BROMODOMAIN_2"/>
    <property type="match status" value="1"/>
</dbReference>
<dbReference type="Gene3D" id="2.30.30.1040">
    <property type="match status" value="1"/>
</dbReference>
<dbReference type="InterPro" id="IPR052060">
    <property type="entry name" value="Bromo_WD_repeat"/>
</dbReference>
<keyword evidence="3 4" id="KW-0103">Bromodomain</keyword>
<evidence type="ECO:0000313" key="8">
    <source>
        <dbReference type="EMBL" id="KAH7296781.1"/>
    </source>
</evidence>
<feature type="repeat" description="WD" evidence="5">
    <location>
        <begin position="281"/>
        <end position="322"/>
    </location>
</feature>
<dbReference type="Gene3D" id="1.20.920.10">
    <property type="entry name" value="Bromodomain-like"/>
    <property type="match status" value="1"/>
</dbReference>
<feature type="region of interest" description="Disordered" evidence="6">
    <location>
        <begin position="1101"/>
        <end position="1129"/>
    </location>
</feature>
<gene>
    <name evidence="8" type="ORF">KP509_26G038600</name>
</gene>
<organism evidence="8 9">
    <name type="scientific">Ceratopteris richardii</name>
    <name type="common">Triangle waterfern</name>
    <dbReference type="NCBI Taxonomy" id="49495"/>
    <lineage>
        <taxon>Eukaryota</taxon>
        <taxon>Viridiplantae</taxon>
        <taxon>Streptophyta</taxon>
        <taxon>Embryophyta</taxon>
        <taxon>Tracheophyta</taxon>
        <taxon>Polypodiopsida</taxon>
        <taxon>Polypodiidae</taxon>
        <taxon>Polypodiales</taxon>
        <taxon>Pteridineae</taxon>
        <taxon>Pteridaceae</taxon>
        <taxon>Parkerioideae</taxon>
        <taxon>Ceratopteris</taxon>
    </lineage>
</organism>
<dbReference type="FunFam" id="2.130.10.10:FF:000440">
    <property type="entry name" value="Bromodomain and WD repeat-containing protein"/>
    <property type="match status" value="1"/>
</dbReference>
<dbReference type="OrthoDB" id="538223at2759"/>
<evidence type="ECO:0000256" key="3">
    <source>
        <dbReference type="ARBA" id="ARBA00023117"/>
    </source>
</evidence>
<dbReference type="InterPro" id="IPR001680">
    <property type="entry name" value="WD40_rpt"/>
</dbReference>
<dbReference type="EMBL" id="CM035431">
    <property type="protein sequence ID" value="KAH7296781.1"/>
    <property type="molecule type" value="Genomic_DNA"/>
</dbReference>
<feature type="compositionally biased region" description="Acidic residues" evidence="6">
    <location>
        <begin position="826"/>
        <end position="841"/>
    </location>
</feature>
<feature type="compositionally biased region" description="Acidic residues" evidence="6">
    <location>
        <begin position="1206"/>
        <end position="1216"/>
    </location>
</feature>
<dbReference type="Pfam" id="PF00400">
    <property type="entry name" value="WD40"/>
    <property type="match status" value="5"/>
</dbReference>
<dbReference type="CDD" id="cd00200">
    <property type="entry name" value="WD40"/>
    <property type="match status" value="1"/>
</dbReference>
<evidence type="ECO:0000256" key="2">
    <source>
        <dbReference type="ARBA" id="ARBA00022737"/>
    </source>
</evidence>
<feature type="region of interest" description="Disordered" evidence="6">
    <location>
        <begin position="793"/>
        <end position="1012"/>
    </location>
</feature>
<feature type="compositionally biased region" description="Acidic residues" evidence="6">
    <location>
        <begin position="1430"/>
        <end position="1445"/>
    </location>
</feature>
<dbReference type="Proteomes" id="UP000825935">
    <property type="component" value="Chromosome 26"/>
</dbReference>
<dbReference type="PROSITE" id="PS50082">
    <property type="entry name" value="WD_REPEATS_2"/>
    <property type="match status" value="5"/>
</dbReference>
<evidence type="ECO:0000259" key="7">
    <source>
        <dbReference type="PROSITE" id="PS50014"/>
    </source>
</evidence>
<evidence type="ECO:0000256" key="4">
    <source>
        <dbReference type="PROSITE-ProRule" id="PRU00035"/>
    </source>
</evidence>
<dbReference type="SMART" id="SM00320">
    <property type="entry name" value="WD40"/>
    <property type="match status" value="7"/>
</dbReference>
<dbReference type="Pfam" id="PF00439">
    <property type="entry name" value="Bromodomain"/>
    <property type="match status" value="1"/>
</dbReference>
<dbReference type="SMART" id="SM00297">
    <property type="entry name" value="BROMO"/>
    <property type="match status" value="1"/>
</dbReference>
<feature type="compositionally biased region" description="Polar residues" evidence="6">
    <location>
        <begin position="1117"/>
        <end position="1129"/>
    </location>
</feature>
<feature type="compositionally biased region" description="Acidic residues" evidence="6">
    <location>
        <begin position="926"/>
        <end position="946"/>
    </location>
</feature>
<dbReference type="PROSITE" id="PS00678">
    <property type="entry name" value="WD_REPEATS_1"/>
    <property type="match status" value="1"/>
</dbReference>
<comment type="caution">
    <text evidence="8">The sequence shown here is derived from an EMBL/GenBank/DDBJ whole genome shotgun (WGS) entry which is preliminary data.</text>
</comment>
<dbReference type="SUPFAM" id="SSF50978">
    <property type="entry name" value="WD40 repeat-like"/>
    <property type="match status" value="1"/>
</dbReference>
<feature type="domain" description="Bromo" evidence="7">
    <location>
        <begin position="1785"/>
        <end position="1828"/>
    </location>
</feature>
<dbReference type="Pfam" id="PF25437">
    <property type="entry name" value="BRWD1_N"/>
    <property type="match status" value="1"/>
</dbReference>
<keyword evidence="1 5" id="KW-0853">WD repeat</keyword>
<evidence type="ECO:0000256" key="5">
    <source>
        <dbReference type="PROSITE-ProRule" id="PRU00221"/>
    </source>
</evidence>
<dbReference type="OMA" id="NDCVHES"/>
<dbReference type="InterPro" id="IPR001487">
    <property type="entry name" value="Bromodomain"/>
</dbReference>
<protein>
    <recommendedName>
        <fullName evidence="7">Bromo domain-containing protein</fullName>
    </recommendedName>
</protein>
<feature type="repeat" description="WD" evidence="5">
    <location>
        <begin position="586"/>
        <end position="628"/>
    </location>
</feature>
<dbReference type="PANTHER" id="PTHR16266:SF17">
    <property type="entry name" value="BRWD3"/>
    <property type="match status" value="1"/>
</dbReference>
<accession>A0A8T2RLF0</accession>
<feature type="compositionally biased region" description="Polar residues" evidence="6">
    <location>
        <begin position="1063"/>
        <end position="1077"/>
    </location>
</feature>
<feature type="region of interest" description="Disordered" evidence="6">
    <location>
        <begin position="520"/>
        <end position="544"/>
    </location>
</feature>
<feature type="repeat" description="WD" evidence="5">
    <location>
        <begin position="323"/>
        <end position="367"/>
    </location>
</feature>
<dbReference type="PROSITE" id="PS50294">
    <property type="entry name" value="WD_REPEATS_REGION"/>
    <property type="match status" value="3"/>
</dbReference>
<proteinExistence type="predicted"/>
<evidence type="ECO:0000313" key="9">
    <source>
        <dbReference type="Proteomes" id="UP000825935"/>
    </source>
</evidence>
<reference evidence="8" key="1">
    <citation type="submission" date="2021-08" db="EMBL/GenBank/DDBJ databases">
        <title>WGS assembly of Ceratopteris richardii.</title>
        <authorList>
            <person name="Marchant D.B."/>
            <person name="Chen G."/>
            <person name="Jenkins J."/>
            <person name="Shu S."/>
            <person name="Leebens-Mack J."/>
            <person name="Grimwood J."/>
            <person name="Schmutz J."/>
            <person name="Soltis P."/>
            <person name="Soltis D."/>
            <person name="Chen Z.-H."/>
        </authorList>
    </citation>
    <scope>NUCLEOTIDE SEQUENCE</scope>
    <source>
        <strain evidence="8">Whitten #5841</strain>
        <tissue evidence="8">Leaf</tissue>
    </source>
</reference>
<feature type="region of interest" description="Disordered" evidence="6">
    <location>
        <begin position="1054"/>
        <end position="1077"/>
    </location>
</feature>
<sequence>MALECRKTSGAALVVSNLSTALQHDENDLQVPGSTMNGGKDPDIFPGLSRKRAQADVDIREVYFLIMHFLSEGPCLKATAQLKDELEEYGLLPRRYHAWYSRSGIQSGIVEDDGISVPLSYAELLERFSFIEKSHLVRLLEELLNRNAVYFSNFDAKNPTASDACTLLGTGSISLLNNNPGTPQIRCLRNRAGQVHGLTLRELSGGLPRHRQAPAIRAASYEILQPSVLVNRIQKIKTFRGHRNAVYCAIFDKSGEYIITGSDDRLVKIWSTATGFCLCSCRGHDGDITDLAVSANNSLLASASNDCFIRVWHFPNGTPVSVLKGHVGAVTAIAFNPRQGCEYLLLSTSDDGTCRIWDARDSSRNPRIYSPRSEGEDNGKMTTSFCQPKTETKKQILCCAFNSSGTVFVTGSSDRLTRVWDACKWSDEVHSGPYHEFDTLRGHEDDVNYVQFSGCASLLRPMNVDSRPVSVGASDKSERFSKFRNLWFGYESIVSCSRDGSAIIWVPRPRKYHGKSKWTKGYHLRVPPPPTPSQPPRGAPRQRLLPTPRGVNMIVWSLDNRYVLAAIMDCRICVWNAVDGSLVHSLTGHTKSTYVLDVHPYDPRIAMSAGYDGRAIIWDIWKGHSIHEYKLGDFHLVDGKFSPDGTSIVISDEVGQIYLLGTGEGRSQKDAKYDQFFLGDYSPLSRDICGNVLDQETQITPHARNMRDLLCDANMIPYAEPYQSTYQRRRLGALGISWQPPPAHWVAGLSDDSSYLTVGFPLLPPEYEEEDDTQLEGIRWVEQPFDEELMDWEQDSEDDAGSDYTLSSENAYEDDDRDCSLTSSEDFAESLYEEDSSEQDDLSPKARLRRSERNKKKEEDASTSGGLGLKRKHRERDSSLRRSKRHKKKKKFSSTRRGSDGEQSRRRPKRLAARNARLFFSRIGAEENELNDSELSEDAEIEDDEQLLSRQSPKDDKGQDLEDILDVSTTEAEPSQIEWSRATRSNPSGRLRASTRKSEVDASPSQLMGAGECSSEDVLEDQIHASTDNTLMDSMYQDEESLQVDNHSHAHALKDSVHEHEPTSNGHTSLTSTSKNRQNLGLTERALNQELNDRAALSGQLQLENTSPTGHVGFETESLTTNTWDGTGNELQREDADLTKMMAGENMQPSCRSLQSEPTIMMDEPNCNDFGSLSRDAGSQQGCTLLVAEEKQVALNDKLERNPLENTEDSVEELSDEGPFVNHSSPSPRMLDRYEMNVDRETSNGREEHVKIFLRSNKKTHLKSCPLTNAEQPRAIKIKHLERDGSCSGKDFGVEDSKAQSTSAINRKETGFIGVARSDQNASLNLSNGLSAHREAVKPVLGIRKHQPIRSSWQHNSPACLWLRQSEDESESPAPSAECGNADEITSDAHEQLCEPGQAFHLKLTFRRGKRKLQRPRRLNFKHEASASDDVCEGADDDREVEDEPQPALEKGVLDEDEFMGKMNVTLTYVRTRRHCNGDRSGTSIHDNKDSDIATKIERREGLRLSLRSRSNTENEYYRNLVLGDHRKEKKVSRKDSWLMLTKVEDGTRYIPQLGDEIAYVFQGQDEFPKLHRLEDKGPPKSLRCHLRAVELCEIVGIEYKTISGFSGVSCKLTLKLIDEECEAMGKTFRLSLPELIDFPDFLIDKSRYDASLKRNWRKRDRCKVWWRLKTGDDDEDEKTEAWFYGRVVGVEPKSSEFPDSPWDSCLVQYKGDSSGPHRHSPWELFDVDNVETIPSSMDEAARVHILSSIEEIEAVNDSNQDDFGLHALSKLFHKADFLNKTLVPVSFDTIKDRLRNKYYRSVKAFVHDAQLLVSNVEDYLSDEELINKVEYLVDRLIQEVRAL</sequence>
<dbReference type="GO" id="GO:0008360">
    <property type="term" value="P:regulation of cell shape"/>
    <property type="evidence" value="ECO:0007669"/>
    <property type="project" value="TreeGrafter"/>
</dbReference>
<dbReference type="GO" id="GO:0007010">
    <property type="term" value="P:cytoskeleton organization"/>
    <property type="evidence" value="ECO:0007669"/>
    <property type="project" value="TreeGrafter"/>
</dbReference>
<keyword evidence="9" id="KW-1185">Reference proteome</keyword>
<feature type="compositionally biased region" description="Basic residues" evidence="6">
    <location>
        <begin position="881"/>
        <end position="894"/>
    </location>
</feature>
<feature type="repeat" description="WD" evidence="5">
    <location>
        <begin position="389"/>
        <end position="421"/>
    </location>
</feature>
<name>A0A8T2RLF0_CERRI</name>
<dbReference type="GO" id="GO:0006357">
    <property type="term" value="P:regulation of transcription by RNA polymerase II"/>
    <property type="evidence" value="ECO:0007669"/>
    <property type="project" value="TreeGrafter"/>
</dbReference>
<dbReference type="Gene3D" id="2.130.10.10">
    <property type="entry name" value="YVTN repeat-like/Quinoprotein amine dehydrogenase"/>
    <property type="match status" value="3"/>
</dbReference>
<dbReference type="InterPro" id="IPR057452">
    <property type="entry name" value="BRWD/PHIP_N"/>
</dbReference>
<dbReference type="PANTHER" id="PTHR16266">
    <property type="entry name" value="WD REPEAT DOMAIN 9"/>
    <property type="match status" value="1"/>
</dbReference>
<dbReference type="SUPFAM" id="SSF47370">
    <property type="entry name" value="Bromodomain"/>
    <property type="match status" value="1"/>
</dbReference>
<feature type="region of interest" description="Disordered" evidence="6">
    <location>
        <begin position="1413"/>
        <end position="1450"/>
    </location>
</feature>
<dbReference type="InterPro" id="IPR015943">
    <property type="entry name" value="WD40/YVTN_repeat-like_dom_sf"/>
</dbReference>
<feature type="region of interest" description="Disordered" evidence="6">
    <location>
        <begin position="1200"/>
        <end position="1230"/>
    </location>
</feature>
<dbReference type="Pfam" id="PF25313">
    <property type="entry name" value="BRWD_AD"/>
    <property type="match status" value="1"/>
</dbReference>
<evidence type="ECO:0000256" key="6">
    <source>
        <dbReference type="SAM" id="MobiDB-lite"/>
    </source>
</evidence>
<feature type="repeat" description="WD" evidence="5">
    <location>
        <begin position="239"/>
        <end position="280"/>
    </location>
</feature>
<dbReference type="InterPro" id="IPR036427">
    <property type="entry name" value="Bromodomain-like_sf"/>
</dbReference>
<feature type="compositionally biased region" description="Basic and acidic residues" evidence="6">
    <location>
        <begin position="849"/>
        <end position="860"/>
    </location>
</feature>
<feature type="compositionally biased region" description="Pro residues" evidence="6">
    <location>
        <begin position="526"/>
        <end position="538"/>
    </location>
</feature>
<dbReference type="GO" id="GO:0005634">
    <property type="term" value="C:nucleus"/>
    <property type="evidence" value="ECO:0007669"/>
    <property type="project" value="TreeGrafter"/>
</dbReference>
<keyword evidence="2" id="KW-0677">Repeat</keyword>
<dbReference type="InterPro" id="IPR036322">
    <property type="entry name" value="WD40_repeat_dom_sf"/>
</dbReference>
<dbReference type="InterPro" id="IPR019775">
    <property type="entry name" value="WD40_repeat_CS"/>
</dbReference>